<proteinExistence type="inferred from homology"/>
<dbReference type="InterPro" id="IPR002104">
    <property type="entry name" value="Integrase_catalytic"/>
</dbReference>
<dbReference type="InterPro" id="IPR011010">
    <property type="entry name" value="DNA_brk_join_enz"/>
</dbReference>
<dbReference type="RefSeq" id="WP_207675788.1">
    <property type="nucleotide sequence ID" value="NZ_JAFREM010000043.1"/>
</dbReference>
<protein>
    <submittedName>
        <fullName evidence="6">Tyrosine-type recombinase/integrase</fullName>
    </submittedName>
</protein>
<dbReference type="Gene3D" id="1.10.443.10">
    <property type="entry name" value="Intergrase catalytic core"/>
    <property type="match status" value="1"/>
</dbReference>
<keyword evidence="2" id="KW-0229">DNA integration</keyword>
<evidence type="ECO:0000259" key="5">
    <source>
        <dbReference type="Pfam" id="PF00589"/>
    </source>
</evidence>
<evidence type="ECO:0000256" key="3">
    <source>
        <dbReference type="ARBA" id="ARBA00023125"/>
    </source>
</evidence>
<organism evidence="6 7">
    <name type="scientific">Candidatus Enterococcus moelleringii</name>
    <dbReference type="NCBI Taxonomy" id="2815325"/>
    <lineage>
        <taxon>Bacteria</taxon>
        <taxon>Bacillati</taxon>
        <taxon>Bacillota</taxon>
        <taxon>Bacilli</taxon>
        <taxon>Lactobacillales</taxon>
        <taxon>Enterococcaceae</taxon>
        <taxon>Enterococcus</taxon>
    </lineage>
</organism>
<keyword evidence="4" id="KW-0233">DNA recombination</keyword>
<dbReference type="InterPro" id="IPR050808">
    <property type="entry name" value="Phage_Integrase"/>
</dbReference>
<dbReference type="Pfam" id="PF00589">
    <property type="entry name" value="Phage_integrase"/>
    <property type="match status" value="1"/>
</dbReference>
<sequence>MPRKGDNIYLRQDGRWEGRYVIGKRSNGSSKFRSVYGETREEAEAKVKMIRDELEEEFKRKTSGVATLPNQPALTTRSFTFMEWFEFFLEKESGRLSEGTIKKYRYWTEKYLYPELADVPISMISCDRIQGLMSNLTDTCEKTEVDNIFYLLQQIMREALRENLLRYNPCQFVKRKRRNKAPAQFLMEYAMKGSPESDAYQIRFALCLMLETGLDMSNIVDLKWKDIDFDRKLIQLNNTYQQLAVVKLAEPDLQELALSAEACQVLKEMKCVAASESVFNYDEERWSEDEMTSIYEELRDAYSNSW</sequence>
<comment type="similarity">
    <text evidence="1">Belongs to the 'phage' integrase family.</text>
</comment>
<dbReference type="PANTHER" id="PTHR30629">
    <property type="entry name" value="PROPHAGE INTEGRASE"/>
    <property type="match status" value="1"/>
</dbReference>
<name>A0ABS3LGM5_9ENTE</name>
<dbReference type="EMBL" id="JAFREM010000043">
    <property type="protein sequence ID" value="MBO1308797.1"/>
    <property type="molecule type" value="Genomic_DNA"/>
</dbReference>
<evidence type="ECO:0000256" key="2">
    <source>
        <dbReference type="ARBA" id="ARBA00022908"/>
    </source>
</evidence>
<dbReference type="Proteomes" id="UP000664601">
    <property type="component" value="Unassembled WGS sequence"/>
</dbReference>
<feature type="domain" description="Tyr recombinase" evidence="5">
    <location>
        <begin position="186"/>
        <end position="279"/>
    </location>
</feature>
<accession>A0ABS3LGM5</accession>
<evidence type="ECO:0000256" key="1">
    <source>
        <dbReference type="ARBA" id="ARBA00008857"/>
    </source>
</evidence>
<gene>
    <name evidence="6" type="ORF">JZO70_21675</name>
</gene>
<dbReference type="InterPro" id="IPR013762">
    <property type="entry name" value="Integrase-like_cat_sf"/>
</dbReference>
<dbReference type="PANTHER" id="PTHR30629:SF2">
    <property type="entry name" value="PROPHAGE INTEGRASE INTS-RELATED"/>
    <property type="match status" value="1"/>
</dbReference>
<keyword evidence="7" id="KW-1185">Reference proteome</keyword>
<dbReference type="Gene3D" id="1.10.150.130">
    <property type="match status" value="1"/>
</dbReference>
<keyword evidence="3" id="KW-0238">DNA-binding</keyword>
<reference evidence="6 7" key="1">
    <citation type="submission" date="2021-03" db="EMBL/GenBank/DDBJ databases">
        <title>Enterococcal diversity collection.</title>
        <authorList>
            <person name="Gilmore M.S."/>
            <person name="Schwartzman J."/>
            <person name="Van Tyne D."/>
            <person name="Martin M."/>
            <person name="Earl A.M."/>
            <person name="Manson A.L."/>
            <person name="Straub T."/>
            <person name="Salamzade R."/>
            <person name="Saavedra J."/>
            <person name="Lebreton F."/>
            <person name="Prichula J."/>
            <person name="Schaufler K."/>
            <person name="Gaca A."/>
            <person name="Sgardioli B."/>
            <person name="Wagenaar J."/>
            <person name="Strong T."/>
        </authorList>
    </citation>
    <scope>NUCLEOTIDE SEQUENCE [LARGE SCALE GENOMIC DNA]</scope>
    <source>
        <strain evidence="6 7">669A</strain>
    </source>
</reference>
<evidence type="ECO:0000313" key="7">
    <source>
        <dbReference type="Proteomes" id="UP000664601"/>
    </source>
</evidence>
<evidence type="ECO:0000313" key="6">
    <source>
        <dbReference type="EMBL" id="MBO1308797.1"/>
    </source>
</evidence>
<dbReference type="SUPFAM" id="SSF56349">
    <property type="entry name" value="DNA breaking-rejoining enzymes"/>
    <property type="match status" value="1"/>
</dbReference>
<dbReference type="InterPro" id="IPR010998">
    <property type="entry name" value="Integrase_recombinase_N"/>
</dbReference>
<comment type="caution">
    <text evidence="6">The sequence shown here is derived from an EMBL/GenBank/DDBJ whole genome shotgun (WGS) entry which is preliminary data.</text>
</comment>
<evidence type="ECO:0000256" key="4">
    <source>
        <dbReference type="ARBA" id="ARBA00023172"/>
    </source>
</evidence>